<dbReference type="GeneID" id="7330308"/>
<gene>
    <name evidence="3" type="ordered locus">CCNA_03286</name>
</gene>
<feature type="region of interest" description="Disordered" evidence="1">
    <location>
        <begin position="1"/>
        <end position="41"/>
    </location>
</feature>
<evidence type="ECO:0008006" key="5">
    <source>
        <dbReference type="Google" id="ProtNLM"/>
    </source>
</evidence>
<reference evidence="3 4" key="1">
    <citation type="journal article" date="2010" name="J. Bacteriol.">
        <title>The genetic basis of laboratory adaptation in Caulobacter crescentus.</title>
        <authorList>
            <person name="Marks M.E."/>
            <person name="Castro-Rojas C.M."/>
            <person name="Teiling C."/>
            <person name="Du L."/>
            <person name="Kapatral V."/>
            <person name="Walunas T.L."/>
            <person name="Crosson S."/>
        </authorList>
    </citation>
    <scope>NUCLEOTIDE SEQUENCE [LARGE SCALE GENOMIC DNA]</scope>
    <source>
        <strain evidence="4">NA1000 / CB15N</strain>
    </source>
</reference>
<dbReference type="RefSeq" id="WP_012640691.1">
    <property type="nucleotide sequence ID" value="NC_011916.1"/>
</dbReference>
<feature type="transmembrane region" description="Helical" evidence="2">
    <location>
        <begin position="200"/>
        <end position="218"/>
    </location>
</feature>
<dbReference type="HOGENOM" id="CLU_1222962_0_0_5"/>
<dbReference type="KEGG" id="ccs:CCNA_03286"/>
<keyword evidence="2" id="KW-1133">Transmembrane helix</keyword>
<keyword evidence="2" id="KW-0812">Transmembrane</keyword>
<dbReference type="RefSeq" id="YP_002518658.1">
    <property type="nucleotide sequence ID" value="NC_011916.1"/>
</dbReference>
<keyword evidence="4" id="KW-1185">Reference proteome</keyword>
<feature type="transmembrane region" description="Helical" evidence="2">
    <location>
        <begin position="133"/>
        <end position="154"/>
    </location>
</feature>
<evidence type="ECO:0000313" key="3">
    <source>
        <dbReference type="EMBL" id="ACL96750.1"/>
    </source>
</evidence>
<evidence type="ECO:0000256" key="1">
    <source>
        <dbReference type="SAM" id="MobiDB-lite"/>
    </source>
</evidence>
<dbReference type="AlphaFoldDB" id="A0A0H3CCR4"/>
<keyword evidence="2" id="KW-0472">Membrane</keyword>
<protein>
    <recommendedName>
        <fullName evidence="5">Transmembrane protein</fullName>
    </recommendedName>
</protein>
<proteinExistence type="predicted"/>
<feature type="transmembrane region" description="Helical" evidence="2">
    <location>
        <begin position="105"/>
        <end position="127"/>
    </location>
</feature>
<organism evidence="3 4">
    <name type="scientific">Caulobacter vibrioides (strain NA1000 / CB15N)</name>
    <name type="common">Caulobacter crescentus</name>
    <dbReference type="NCBI Taxonomy" id="565050"/>
    <lineage>
        <taxon>Bacteria</taxon>
        <taxon>Pseudomonadati</taxon>
        <taxon>Pseudomonadota</taxon>
        <taxon>Alphaproteobacteria</taxon>
        <taxon>Caulobacterales</taxon>
        <taxon>Caulobacteraceae</taxon>
        <taxon>Caulobacter</taxon>
    </lineage>
</organism>
<dbReference type="Proteomes" id="UP000001364">
    <property type="component" value="Chromosome"/>
</dbReference>
<accession>A0A0H3CCR4</accession>
<dbReference type="EMBL" id="CP001340">
    <property type="protein sequence ID" value="ACL96750.1"/>
    <property type="molecule type" value="Genomic_DNA"/>
</dbReference>
<evidence type="ECO:0000313" key="4">
    <source>
        <dbReference type="Proteomes" id="UP000001364"/>
    </source>
</evidence>
<feature type="transmembrane region" description="Helical" evidence="2">
    <location>
        <begin position="161"/>
        <end position="180"/>
    </location>
</feature>
<sequence length="226" mass="23624">MAGFRRSGSPAATSLSPDRRGSGGGAGGNAREAPDNDFQGGDRMSWAERLATLAIWIAPPARREWAQAAHAELGDMPATRTLDFAVGGLFAAIGWRLGDPRTIALSARGLVVVGAGVWAVLLGRLALRLNADAPSFAIALTLLALGAASFSFLALRRGLGFIVICASLLTVPAAGYWLFAEQVWPSYRLLDFSRALSLEIAGLLLFAVLTAGVGLRVSRPKASPPS</sequence>
<name>A0A0H3CCR4_CAUVN</name>
<evidence type="ECO:0000256" key="2">
    <source>
        <dbReference type="SAM" id="Phobius"/>
    </source>
</evidence>